<evidence type="ECO:0000313" key="2">
    <source>
        <dbReference type="EMBL" id="MBY4892554.1"/>
    </source>
</evidence>
<proteinExistence type="predicted"/>
<reference evidence="3 4" key="1">
    <citation type="submission" date="2021-07" db="EMBL/GenBank/DDBJ databases">
        <title>Karlodiniumbacter phycospheric gen. nov., sp. nov., a phycosphere bacterium isolated from karlodinium veneficum.</title>
        <authorList>
            <person name="Peng Y."/>
            <person name="Jiang L."/>
            <person name="Lee J."/>
        </authorList>
    </citation>
    <scope>NUCLEOTIDE SEQUENCE</scope>
    <source>
        <strain evidence="3 4">N5</strain>
    </source>
</reference>
<dbReference type="RefSeq" id="WP_257892337.1">
    <property type="nucleotide sequence ID" value="NZ_JAIMBW010000001.1"/>
</dbReference>
<evidence type="ECO:0000313" key="4">
    <source>
        <dbReference type="Proteomes" id="UP000693972"/>
    </source>
</evidence>
<keyword evidence="1" id="KW-1133">Transmembrane helix</keyword>
<accession>A0A975TXM4</accession>
<dbReference type="Proteomes" id="UP000693972">
    <property type="component" value="Unassembled WGS sequence"/>
</dbReference>
<name>A0A975TXM4_9RHOB</name>
<organism evidence="3">
    <name type="scientific">Gymnodinialimonas phycosphaerae</name>
    <dbReference type="NCBI Taxonomy" id="2841589"/>
    <lineage>
        <taxon>Bacteria</taxon>
        <taxon>Pseudomonadati</taxon>
        <taxon>Pseudomonadota</taxon>
        <taxon>Alphaproteobacteria</taxon>
        <taxon>Rhodobacterales</taxon>
        <taxon>Paracoccaceae</taxon>
        <taxon>Gymnodinialimonas</taxon>
    </lineage>
</organism>
<dbReference type="EMBL" id="CP078073">
    <property type="protein sequence ID" value="QXL89295.1"/>
    <property type="molecule type" value="Genomic_DNA"/>
</dbReference>
<dbReference type="EMBL" id="JAIMBW010000001">
    <property type="protein sequence ID" value="MBY4892554.1"/>
    <property type="molecule type" value="Genomic_DNA"/>
</dbReference>
<evidence type="ECO:0000256" key="1">
    <source>
        <dbReference type="SAM" id="Phobius"/>
    </source>
</evidence>
<keyword evidence="1" id="KW-0812">Transmembrane</keyword>
<gene>
    <name evidence="2" type="ORF">KUL25_07230</name>
    <name evidence="3" type="ORF">KUL25_07235</name>
</gene>
<evidence type="ECO:0000313" key="3">
    <source>
        <dbReference type="EMBL" id="QXL89295.1"/>
    </source>
</evidence>
<dbReference type="AlphaFoldDB" id="A0A975TXM4"/>
<protein>
    <submittedName>
        <fullName evidence="3">Uncharacterized protein</fullName>
    </submittedName>
</protein>
<feature type="transmembrane region" description="Helical" evidence="1">
    <location>
        <begin position="20"/>
        <end position="44"/>
    </location>
</feature>
<feature type="transmembrane region" description="Helical" evidence="1">
    <location>
        <begin position="101"/>
        <end position="126"/>
    </location>
</feature>
<keyword evidence="1" id="KW-0472">Membrane</keyword>
<keyword evidence="4" id="KW-1185">Reference proteome</keyword>
<sequence length="132" mass="14383">MRDVLEPTAYDKAKIWSDYLGFHLRALIFLTLAIGCGRVGLGAISLEIEGSGAKYFIIGTALAACVAFFSFAAVMLVHISSVNIEYLFERFFDHATNRRSGFLFVAMIILEFGMLASIAVSLLSIASYEGGL</sequence>
<feature type="transmembrane region" description="Helical" evidence="1">
    <location>
        <begin position="56"/>
        <end position="81"/>
    </location>
</feature>